<dbReference type="RefSeq" id="XP_027204867.1">
    <property type="nucleotide sequence ID" value="XM_027349066.1"/>
</dbReference>
<comment type="cofactor">
    <cofactor evidence="1">
        <name>FAD</name>
        <dbReference type="ChEBI" id="CHEBI:57692"/>
    </cofactor>
</comment>
<evidence type="ECO:0000256" key="8">
    <source>
        <dbReference type="ARBA" id="ARBA00022824"/>
    </source>
</evidence>
<dbReference type="InParanoid" id="A0A6P6YI07"/>
<evidence type="ECO:0000256" key="2">
    <source>
        <dbReference type="ARBA" id="ARBA00004367"/>
    </source>
</evidence>
<gene>
    <name evidence="19" type="primary">LOC113798513</name>
</gene>
<accession>A0A6P6YI07</accession>
<evidence type="ECO:0000256" key="4">
    <source>
        <dbReference type="ARBA" id="ARBA00011802"/>
    </source>
</evidence>
<dbReference type="Pfam" id="PF04137">
    <property type="entry name" value="ERO1"/>
    <property type="match status" value="1"/>
</dbReference>
<evidence type="ECO:0000256" key="14">
    <source>
        <dbReference type="ARBA" id="ARBA00023180"/>
    </source>
</evidence>
<dbReference type="InterPro" id="IPR037192">
    <property type="entry name" value="ERO1-like_sf"/>
</dbReference>
<evidence type="ECO:0000256" key="12">
    <source>
        <dbReference type="ARBA" id="ARBA00023136"/>
    </source>
</evidence>
<evidence type="ECO:0000256" key="17">
    <source>
        <dbReference type="SAM" id="Phobius"/>
    </source>
</evidence>
<evidence type="ECO:0000313" key="18">
    <source>
        <dbReference type="Proteomes" id="UP000515146"/>
    </source>
</evidence>
<dbReference type="GO" id="GO:0005789">
    <property type="term" value="C:endoplasmic reticulum membrane"/>
    <property type="evidence" value="ECO:0007669"/>
    <property type="project" value="UniProtKB-SubCell"/>
</dbReference>
<evidence type="ECO:0000256" key="11">
    <source>
        <dbReference type="ARBA" id="ARBA00023002"/>
    </source>
</evidence>
<feature type="compositionally biased region" description="Basic residues" evidence="16">
    <location>
        <begin position="94"/>
        <end position="107"/>
    </location>
</feature>
<proteinExistence type="inferred from homology"/>
<name>A0A6P6YI07_DERPT</name>
<evidence type="ECO:0000256" key="15">
    <source>
        <dbReference type="ARBA" id="ARBA00023284"/>
    </source>
</evidence>
<keyword evidence="12 17" id="KW-0472">Membrane</keyword>
<keyword evidence="14" id="KW-0325">Glycoprotein</keyword>
<keyword evidence="10" id="KW-0249">Electron transport</keyword>
<organism evidence="18 19">
    <name type="scientific">Dermatophagoides pteronyssinus</name>
    <name type="common">European house dust mite</name>
    <dbReference type="NCBI Taxonomy" id="6956"/>
    <lineage>
        <taxon>Eukaryota</taxon>
        <taxon>Metazoa</taxon>
        <taxon>Ecdysozoa</taxon>
        <taxon>Arthropoda</taxon>
        <taxon>Chelicerata</taxon>
        <taxon>Arachnida</taxon>
        <taxon>Acari</taxon>
        <taxon>Acariformes</taxon>
        <taxon>Sarcoptiformes</taxon>
        <taxon>Astigmata</taxon>
        <taxon>Psoroptidia</taxon>
        <taxon>Analgoidea</taxon>
        <taxon>Pyroglyphidae</taxon>
        <taxon>Dermatophagoidinae</taxon>
        <taxon>Dermatophagoides</taxon>
    </lineage>
</organism>
<evidence type="ECO:0000256" key="1">
    <source>
        <dbReference type="ARBA" id="ARBA00001974"/>
    </source>
</evidence>
<evidence type="ECO:0000256" key="3">
    <source>
        <dbReference type="ARBA" id="ARBA00008277"/>
    </source>
</evidence>
<keyword evidence="11" id="KW-0560">Oxidoreductase</keyword>
<evidence type="ECO:0000256" key="10">
    <source>
        <dbReference type="ARBA" id="ARBA00022982"/>
    </source>
</evidence>
<evidence type="ECO:0000256" key="7">
    <source>
        <dbReference type="ARBA" id="ARBA00022729"/>
    </source>
</evidence>
<sequence length="533" mass="62063">MATYNDDDGGDDGNDKKTDNNSNKNGSSLSSENNHTVKSSKCDKMTKIPWKFLLISLVILFCALLINYHDEIFKVQSKNDQKKQIPITTTIKSGIKKQKHSHTRSATKKSIQDDHHHYDPDSMIRFIDNILNSTLDDFITSENITVNLTELSRFNNNHFAPRILSLVKLDPFKFVKFNLKRPCLLWPDTFSCTKMGCNIQFCDRSELPKEYLAFDENCPTDSPKELSKLDQTLQQNNVHELNRLFECSRDDSEQSQYYDLILNPERFTGYDGKPIWRAIYEENCFTMKKQQQNNILALINTNNNLGCYEEHFFYRIISGLHTSITIHLTAIHHKFDNHFGPNPKDFFKRFHGHDDYMKNLFLTYLIELRALYRIRPYLLDKIQWNLIGDQVQAKDAINALLSTERLFRWHFDEKLIFKRQSIAEQLGYVFNNVTFNIMDCVSCDKCRLWGKVQTNGLGTAFKIMLTKDIEKLRLSHHEITCLLNAVSRLSFSITQIANFRDIFERERTSGTNFKDKIDNNIAAGVGSFADFIK</sequence>
<dbReference type="InterPro" id="IPR007266">
    <property type="entry name" value="Ero1"/>
</dbReference>
<feature type="compositionally biased region" description="Acidic residues" evidence="16">
    <location>
        <begin position="1"/>
        <end position="12"/>
    </location>
</feature>
<comment type="similarity">
    <text evidence="3">Belongs to the EROs family.</text>
</comment>
<dbReference type="GO" id="GO:0034975">
    <property type="term" value="P:protein folding in endoplasmic reticulum"/>
    <property type="evidence" value="ECO:0007669"/>
    <property type="project" value="InterPro"/>
</dbReference>
<evidence type="ECO:0000256" key="6">
    <source>
        <dbReference type="ARBA" id="ARBA00022630"/>
    </source>
</evidence>
<feature type="transmembrane region" description="Helical" evidence="17">
    <location>
        <begin position="48"/>
        <end position="68"/>
    </location>
</feature>
<dbReference type="FunCoup" id="A0A6P6YI07">
    <property type="interactions" value="1259"/>
</dbReference>
<comment type="subunit">
    <text evidence="4">May function both as a monomer and a homodimer.</text>
</comment>
<keyword evidence="8" id="KW-0256">Endoplasmic reticulum</keyword>
<dbReference type="OMA" id="NENCFTR"/>
<feature type="compositionally biased region" description="Low complexity" evidence="16">
    <location>
        <begin position="20"/>
        <end position="34"/>
    </location>
</feature>
<dbReference type="PANTHER" id="PTHR12613">
    <property type="entry name" value="ERO1-RELATED"/>
    <property type="match status" value="1"/>
</dbReference>
<evidence type="ECO:0000313" key="19">
    <source>
        <dbReference type="RefSeq" id="XP_027204867.1"/>
    </source>
</evidence>
<keyword evidence="17" id="KW-0812">Transmembrane</keyword>
<keyword evidence="18" id="KW-1185">Reference proteome</keyword>
<dbReference type="GO" id="GO:0016972">
    <property type="term" value="F:thiol oxidase activity"/>
    <property type="evidence" value="ECO:0007669"/>
    <property type="project" value="InterPro"/>
</dbReference>
<evidence type="ECO:0000256" key="9">
    <source>
        <dbReference type="ARBA" id="ARBA00022827"/>
    </source>
</evidence>
<dbReference type="GO" id="GO:0071949">
    <property type="term" value="F:FAD binding"/>
    <property type="evidence" value="ECO:0007669"/>
    <property type="project" value="InterPro"/>
</dbReference>
<dbReference type="PANTHER" id="PTHR12613:SF0">
    <property type="entry name" value="ERO1-LIKE PROTEIN"/>
    <property type="match status" value="1"/>
</dbReference>
<keyword evidence="7" id="KW-0732">Signal</keyword>
<dbReference type="SUPFAM" id="SSF110019">
    <property type="entry name" value="ERO1-like"/>
    <property type="match status" value="1"/>
</dbReference>
<keyword evidence="17" id="KW-1133">Transmembrane helix</keyword>
<reference evidence="19" key="1">
    <citation type="submission" date="2025-08" db="UniProtKB">
        <authorList>
            <consortium name="RefSeq"/>
        </authorList>
    </citation>
    <scope>IDENTIFICATION</scope>
    <source>
        <strain evidence="19">Airmid</strain>
    </source>
</reference>
<protein>
    <submittedName>
        <fullName evidence="19">ERO1-like protein beta</fullName>
    </submittedName>
</protein>
<keyword evidence="15" id="KW-0676">Redox-active center</keyword>
<keyword evidence="6" id="KW-0285">Flavoprotein</keyword>
<feature type="region of interest" description="Disordered" evidence="16">
    <location>
        <begin position="1"/>
        <end position="40"/>
    </location>
</feature>
<keyword evidence="5" id="KW-0813">Transport</keyword>
<dbReference type="GO" id="GO:0015035">
    <property type="term" value="F:protein-disulfide reductase activity"/>
    <property type="evidence" value="ECO:0007669"/>
    <property type="project" value="InterPro"/>
</dbReference>
<dbReference type="Proteomes" id="UP000515146">
    <property type="component" value="Unplaced"/>
</dbReference>
<evidence type="ECO:0000256" key="16">
    <source>
        <dbReference type="SAM" id="MobiDB-lite"/>
    </source>
</evidence>
<keyword evidence="13" id="KW-1015">Disulfide bond</keyword>
<comment type="subcellular location">
    <subcellularLocation>
        <location evidence="2">Endoplasmic reticulum membrane</location>
        <topology evidence="2">Peripheral membrane protein</topology>
        <orientation evidence="2">Lumenal side</orientation>
    </subcellularLocation>
</comment>
<dbReference type="CTD" id="38500"/>
<keyword evidence="9" id="KW-0274">FAD</keyword>
<feature type="region of interest" description="Disordered" evidence="16">
    <location>
        <begin position="88"/>
        <end position="116"/>
    </location>
</feature>
<evidence type="ECO:0000256" key="13">
    <source>
        <dbReference type="ARBA" id="ARBA00023157"/>
    </source>
</evidence>
<evidence type="ECO:0000256" key="5">
    <source>
        <dbReference type="ARBA" id="ARBA00022448"/>
    </source>
</evidence>
<dbReference type="OrthoDB" id="269384at2759"/>
<dbReference type="KEGG" id="dpte:113798513"/>
<dbReference type="AlphaFoldDB" id="A0A6P6YI07"/>